<sequence>MSAEHPDPKPQNSIEVYQTRRFEKTLDKLPDTQRAIVEDEIDRIVDAPEIGELKRGDLNFLRVHKFQLNNRLTLLGYSWVENKLELYLLDIGPHENFYQEQKKHRKADLKIIS</sequence>
<dbReference type="RefSeq" id="WP_021313439.1">
    <property type="nucleotide sequence ID" value="NZ_CP074351.1"/>
</dbReference>
<evidence type="ECO:0000313" key="2">
    <source>
        <dbReference type="Proteomes" id="UP000071979"/>
    </source>
</evidence>
<gene>
    <name evidence="1" type="ORF">SA3R_06780</name>
</gene>
<dbReference type="InterPro" id="IPR035093">
    <property type="entry name" value="RelE/ParE_toxin_dom_sf"/>
</dbReference>
<dbReference type="Pfam" id="PF15781">
    <property type="entry name" value="ParE-like_toxin"/>
    <property type="match status" value="1"/>
</dbReference>
<dbReference type="EMBL" id="LDSE01000010">
    <property type="protein sequence ID" value="KTS68546.1"/>
    <property type="molecule type" value="Genomic_DNA"/>
</dbReference>
<dbReference type="Gene3D" id="3.30.2310.20">
    <property type="entry name" value="RelE-like"/>
    <property type="match status" value="1"/>
</dbReference>
<name>A0A8E1V8Q9_9GAMM</name>
<accession>A0A8E1V8Q9</accession>
<protein>
    <submittedName>
        <fullName evidence="1">Addiction module toxin RelE</fullName>
    </submittedName>
</protein>
<proteinExistence type="predicted"/>
<dbReference type="AlphaFoldDB" id="A0A8E1V8Q9"/>
<dbReference type="Proteomes" id="UP000071979">
    <property type="component" value="Unassembled WGS sequence"/>
</dbReference>
<reference evidence="1 2" key="1">
    <citation type="journal article" date="2016" name="Front. Microbiol.">
        <title>Genomic Resource of Rice Seed Associated Bacteria.</title>
        <authorList>
            <person name="Midha S."/>
            <person name="Bansal K."/>
            <person name="Sharma S."/>
            <person name="Kumar N."/>
            <person name="Patil P.P."/>
            <person name="Chaudhry V."/>
            <person name="Patil P.B."/>
        </authorList>
    </citation>
    <scope>NUCLEOTIDE SEQUENCE [LARGE SCALE GENOMIC DNA]</scope>
    <source>
        <strain evidence="1 2">SA3</strain>
    </source>
</reference>
<organism evidence="1 2">
    <name type="scientific">Pantoea dispersa</name>
    <dbReference type="NCBI Taxonomy" id="59814"/>
    <lineage>
        <taxon>Bacteria</taxon>
        <taxon>Pseudomonadati</taxon>
        <taxon>Pseudomonadota</taxon>
        <taxon>Gammaproteobacteria</taxon>
        <taxon>Enterobacterales</taxon>
        <taxon>Erwiniaceae</taxon>
        <taxon>Pantoea</taxon>
    </lineage>
</organism>
<dbReference type="InterPro" id="IPR031552">
    <property type="entry name" value="ParE-like_toxin"/>
</dbReference>
<comment type="caution">
    <text evidence="1">The sequence shown here is derived from an EMBL/GenBank/DDBJ whole genome shotgun (WGS) entry which is preliminary data.</text>
</comment>
<evidence type="ECO:0000313" key="1">
    <source>
        <dbReference type="EMBL" id="KTS68546.1"/>
    </source>
</evidence>